<evidence type="ECO:0000256" key="2">
    <source>
        <dbReference type="ARBA" id="ARBA00012655"/>
    </source>
</evidence>
<feature type="domain" description="Porphobilinogen deaminase N-terminal" evidence="6">
    <location>
        <begin position="1"/>
        <end position="89"/>
    </location>
</feature>
<feature type="non-terminal residue" evidence="7">
    <location>
        <position position="1"/>
    </location>
</feature>
<dbReference type="EMBL" id="CALTRL010005923">
    <property type="protein sequence ID" value="CAH7687952.1"/>
    <property type="molecule type" value="Genomic_DNA"/>
</dbReference>
<keyword evidence="8" id="KW-1185">Reference proteome</keyword>
<proteinExistence type="inferred from homology"/>
<evidence type="ECO:0000256" key="1">
    <source>
        <dbReference type="ARBA" id="ARBA00005638"/>
    </source>
</evidence>
<organism evidence="7 8">
    <name type="scientific">Phakopsora pachyrhizi</name>
    <name type="common">Asian soybean rust disease fungus</name>
    <dbReference type="NCBI Taxonomy" id="170000"/>
    <lineage>
        <taxon>Eukaryota</taxon>
        <taxon>Fungi</taxon>
        <taxon>Dikarya</taxon>
        <taxon>Basidiomycota</taxon>
        <taxon>Pucciniomycotina</taxon>
        <taxon>Pucciniomycetes</taxon>
        <taxon>Pucciniales</taxon>
        <taxon>Phakopsoraceae</taxon>
        <taxon>Phakopsora</taxon>
    </lineage>
</organism>
<keyword evidence="3" id="KW-0808">Transferase</keyword>
<dbReference type="Proteomes" id="UP001153365">
    <property type="component" value="Unassembled WGS sequence"/>
</dbReference>
<keyword evidence="4" id="KW-0350">Heme biosynthesis</keyword>
<reference evidence="7" key="1">
    <citation type="submission" date="2022-06" db="EMBL/GenBank/DDBJ databases">
        <authorList>
            <consortium name="SYNGENTA / RWTH Aachen University"/>
        </authorList>
    </citation>
    <scope>NUCLEOTIDE SEQUENCE</scope>
</reference>
<dbReference type="PANTHER" id="PTHR11557:SF0">
    <property type="entry name" value="PORPHOBILINOGEN DEAMINASE"/>
    <property type="match status" value="1"/>
</dbReference>
<evidence type="ECO:0000259" key="6">
    <source>
        <dbReference type="Pfam" id="PF01379"/>
    </source>
</evidence>
<comment type="similarity">
    <text evidence="1">Belongs to the HMBS family.</text>
</comment>
<evidence type="ECO:0000313" key="8">
    <source>
        <dbReference type="Proteomes" id="UP001153365"/>
    </source>
</evidence>
<sequence>TKELEFQLLKCRIDLIVQPLKDIPTTQTKGCNLGTILKMVDPKDALVLISNLPSKSLSGLTKGLLVGKSSLCRVAQLRRRCPQLEFQDILSGLSVFTAS</sequence>
<dbReference type="SUPFAM" id="SSF53850">
    <property type="entry name" value="Periplasmic binding protein-like II"/>
    <property type="match status" value="1"/>
</dbReference>
<evidence type="ECO:0000256" key="5">
    <source>
        <dbReference type="ARBA" id="ARBA00023244"/>
    </source>
</evidence>
<dbReference type="GO" id="GO:0006783">
    <property type="term" value="P:heme biosynthetic process"/>
    <property type="evidence" value="ECO:0007669"/>
    <property type="project" value="UniProtKB-KW"/>
</dbReference>
<dbReference type="PRINTS" id="PR00151">
    <property type="entry name" value="PORPHBDMNASE"/>
</dbReference>
<accession>A0AAV0BKV4</accession>
<dbReference type="GO" id="GO:0005737">
    <property type="term" value="C:cytoplasm"/>
    <property type="evidence" value="ECO:0007669"/>
    <property type="project" value="TreeGrafter"/>
</dbReference>
<gene>
    <name evidence="7" type="ORF">PPACK8108_LOCUS22824</name>
</gene>
<dbReference type="EC" id="2.5.1.61" evidence="2"/>
<evidence type="ECO:0000256" key="3">
    <source>
        <dbReference type="ARBA" id="ARBA00022679"/>
    </source>
</evidence>
<evidence type="ECO:0000256" key="4">
    <source>
        <dbReference type="ARBA" id="ARBA00023133"/>
    </source>
</evidence>
<dbReference type="InterPro" id="IPR022417">
    <property type="entry name" value="Porphobilin_deaminase_N"/>
</dbReference>
<comment type="caution">
    <text evidence="7">The sequence shown here is derived from an EMBL/GenBank/DDBJ whole genome shotgun (WGS) entry which is preliminary data.</text>
</comment>
<dbReference type="PANTHER" id="PTHR11557">
    <property type="entry name" value="PORPHOBILINOGEN DEAMINASE"/>
    <property type="match status" value="1"/>
</dbReference>
<dbReference type="AlphaFoldDB" id="A0AAV0BKV4"/>
<dbReference type="Pfam" id="PF01379">
    <property type="entry name" value="Porphobil_deam"/>
    <property type="match status" value="1"/>
</dbReference>
<name>A0AAV0BKV4_PHAPC</name>
<dbReference type="Gene3D" id="3.40.190.10">
    <property type="entry name" value="Periplasmic binding protein-like II"/>
    <property type="match status" value="2"/>
</dbReference>
<dbReference type="InterPro" id="IPR000860">
    <property type="entry name" value="HemC"/>
</dbReference>
<protein>
    <recommendedName>
        <fullName evidence="2">hydroxymethylbilane synthase</fullName>
        <ecNumber evidence="2">2.5.1.61</ecNumber>
    </recommendedName>
</protein>
<evidence type="ECO:0000313" key="7">
    <source>
        <dbReference type="EMBL" id="CAH7687952.1"/>
    </source>
</evidence>
<keyword evidence="5" id="KW-0627">Porphyrin biosynthesis</keyword>
<dbReference type="GO" id="GO:0004418">
    <property type="term" value="F:hydroxymethylbilane synthase activity"/>
    <property type="evidence" value="ECO:0007669"/>
    <property type="project" value="UniProtKB-EC"/>
</dbReference>